<keyword evidence="1" id="KW-0175">Coiled coil</keyword>
<feature type="coiled-coil region" evidence="1">
    <location>
        <begin position="350"/>
        <end position="377"/>
    </location>
</feature>
<evidence type="ECO:0000313" key="5">
    <source>
        <dbReference type="Proteomes" id="UP000813462"/>
    </source>
</evidence>
<feature type="compositionally biased region" description="Polar residues" evidence="2">
    <location>
        <begin position="473"/>
        <end position="488"/>
    </location>
</feature>
<feature type="region of interest" description="Disordered" evidence="2">
    <location>
        <begin position="460"/>
        <end position="493"/>
    </location>
</feature>
<dbReference type="EMBL" id="JAEACU010000005">
    <property type="protein sequence ID" value="KAH7529221.1"/>
    <property type="molecule type" value="Genomic_DNA"/>
</dbReference>
<reference evidence="4" key="1">
    <citation type="journal article" date="2021" name="Front. Plant Sci.">
        <title>Chromosome-Scale Genome Assembly for Chinese Sour Jujube and Insights Into Its Genome Evolution and Domestication Signature.</title>
        <authorList>
            <person name="Shen L.-Y."/>
            <person name="Luo H."/>
            <person name="Wang X.-L."/>
            <person name="Wang X.-M."/>
            <person name="Qiu X.-J."/>
            <person name="Liu H."/>
            <person name="Zhou S.-S."/>
            <person name="Jia K.-H."/>
            <person name="Nie S."/>
            <person name="Bao Y.-T."/>
            <person name="Zhang R.-G."/>
            <person name="Yun Q.-Z."/>
            <person name="Chai Y.-H."/>
            <person name="Lu J.-Y."/>
            <person name="Li Y."/>
            <person name="Zhao S.-W."/>
            <person name="Mao J.-F."/>
            <person name="Jia S.-G."/>
            <person name="Mao Y.-M."/>
        </authorList>
    </citation>
    <scope>NUCLEOTIDE SEQUENCE</scope>
    <source>
        <strain evidence="4">AT0</strain>
        <tissue evidence="4">Leaf</tissue>
    </source>
</reference>
<dbReference type="Pfam" id="PF04195">
    <property type="entry name" value="Transposase_28"/>
    <property type="match status" value="1"/>
</dbReference>
<protein>
    <recommendedName>
        <fullName evidence="3">Transposase (putative) gypsy type domain-containing protein</fullName>
    </recommendedName>
</protein>
<accession>A0A978VFT2</accession>
<organism evidence="4 5">
    <name type="scientific">Ziziphus jujuba var. spinosa</name>
    <dbReference type="NCBI Taxonomy" id="714518"/>
    <lineage>
        <taxon>Eukaryota</taxon>
        <taxon>Viridiplantae</taxon>
        <taxon>Streptophyta</taxon>
        <taxon>Embryophyta</taxon>
        <taxon>Tracheophyta</taxon>
        <taxon>Spermatophyta</taxon>
        <taxon>Magnoliopsida</taxon>
        <taxon>eudicotyledons</taxon>
        <taxon>Gunneridae</taxon>
        <taxon>Pentapetalae</taxon>
        <taxon>rosids</taxon>
        <taxon>fabids</taxon>
        <taxon>Rosales</taxon>
        <taxon>Rhamnaceae</taxon>
        <taxon>Paliureae</taxon>
        <taxon>Ziziphus</taxon>
    </lineage>
</organism>
<dbReference type="Proteomes" id="UP000813462">
    <property type="component" value="Unassembled WGS sequence"/>
</dbReference>
<proteinExistence type="predicted"/>
<evidence type="ECO:0000313" key="4">
    <source>
        <dbReference type="EMBL" id="KAH7529221.1"/>
    </source>
</evidence>
<feature type="domain" description="Transposase (putative) gypsy type" evidence="3">
    <location>
        <begin position="40"/>
        <end position="106"/>
    </location>
</feature>
<sequence length="523" mass="58717">MDKKKFNLQTFLEQKGIKIPKSVKADIAYSTDQEIEGGIVIHASTFDLGLYLPFHPLIREILSKLGLAPIQLSLNCWRIMFGIIALNQICKINLGWNEFCHCYVVKQNCAGTYYFSHRETTTVLVTDLPKSEKGWKDNLISLTGDWERRPGDTDTHLVPRTKATTALKSTGLKPRDSDVNHLDLNKALGLPNQERNWKQLRDHLHRVSKIADESQTSLLTATCPPRNSLGSYAKSMEADLSEMMTDILSSPSSYKKQKRIHPHSATPIVANLVLTNPCSDYESIPSVAAVKSKGTVDNIDLQGLKDQETADLSKKDIKIDQLLEHKSHEEVRSQVAQTFGKFQKEVGSIVDALLNRIKELEDIIGRKDKDLEELKLMKKEEPVRAGIPGATNTESLKKAREENELYSMKKAAEHLGHFCKFVQKVQADVDSKIKEIEQPQPQFPSTDFFVNLAGMIKQGTEAQQPRFRKWIDTPSSGNDEPLTSPNKNDPTEGAAAITLPKMNLTLSIPPNDQNEFPGNHHHQ</sequence>
<evidence type="ECO:0000256" key="1">
    <source>
        <dbReference type="SAM" id="Coils"/>
    </source>
</evidence>
<comment type="caution">
    <text evidence="4">The sequence shown here is derived from an EMBL/GenBank/DDBJ whole genome shotgun (WGS) entry which is preliminary data.</text>
</comment>
<evidence type="ECO:0000259" key="3">
    <source>
        <dbReference type="Pfam" id="PF04195"/>
    </source>
</evidence>
<dbReference type="InterPro" id="IPR007321">
    <property type="entry name" value="Transposase_28"/>
</dbReference>
<evidence type="ECO:0000256" key="2">
    <source>
        <dbReference type="SAM" id="MobiDB-lite"/>
    </source>
</evidence>
<name>A0A978VFT2_ZIZJJ</name>
<dbReference type="AlphaFoldDB" id="A0A978VFT2"/>
<gene>
    <name evidence="4" type="ORF">FEM48_Zijuj05G0161500</name>
</gene>